<name>A0A3B0ZJY4_9ZZZZ</name>
<keyword evidence="3" id="KW-0731">Sigma factor</keyword>
<dbReference type="PANTHER" id="PTHR43133:SF39">
    <property type="entry name" value="SIMILAR TO RNA POLYMERASE SIGMA-E FACTOR"/>
    <property type="match status" value="1"/>
</dbReference>
<comment type="similarity">
    <text evidence="1">Belongs to the sigma-70 factor family. ECF subfamily.</text>
</comment>
<keyword evidence="2" id="KW-0805">Transcription regulation</keyword>
<dbReference type="InterPro" id="IPR014284">
    <property type="entry name" value="RNA_pol_sigma-70_dom"/>
</dbReference>
<protein>
    <submittedName>
        <fullName evidence="6">Gll4071 protein</fullName>
    </submittedName>
</protein>
<dbReference type="CDD" id="cd06171">
    <property type="entry name" value="Sigma70_r4"/>
    <property type="match status" value="1"/>
</dbReference>
<dbReference type="PANTHER" id="PTHR43133">
    <property type="entry name" value="RNA POLYMERASE ECF-TYPE SIGMA FACTO"/>
    <property type="match status" value="1"/>
</dbReference>
<accession>A0A3B0ZJY4</accession>
<dbReference type="GO" id="GO:0006352">
    <property type="term" value="P:DNA-templated transcription initiation"/>
    <property type="evidence" value="ECO:0007669"/>
    <property type="project" value="InterPro"/>
</dbReference>
<evidence type="ECO:0000256" key="3">
    <source>
        <dbReference type="ARBA" id="ARBA00023082"/>
    </source>
</evidence>
<dbReference type="NCBIfam" id="TIGR02937">
    <property type="entry name" value="sigma70-ECF"/>
    <property type="match status" value="1"/>
</dbReference>
<dbReference type="InterPro" id="IPR013325">
    <property type="entry name" value="RNA_pol_sigma_r2"/>
</dbReference>
<evidence type="ECO:0000313" key="6">
    <source>
        <dbReference type="EMBL" id="VAW91981.1"/>
    </source>
</evidence>
<dbReference type="Gene3D" id="1.10.10.10">
    <property type="entry name" value="Winged helix-like DNA-binding domain superfamily/Winged helix DNA-binding domain"/>
    <property type="match status" value="1"/>
</dbReference>
<dbReference type="AlphaFoldDB" id="A0A3B0ZJY4"/>
<evidence type="ECO:0000259" key="5">
    <source>
        <dbReference type="Pfam" id="PF07638"/>
    </source>
</evidence>
<dbReference type="SUPFAM" id="SSF88659">
    <property type="entry name" value="Sigma3 and sigma4 domains of RNA polymerase sigma factors"/>
    <property type="match status" value="1"/>
</dbReference>
<dbReference type="InterPro" id="IPR036388">
    <property type="entry name" value="WH-like_DNA-bd_sf"/>
</dbReference>
<dbReference type="Pfam" id="PF07638">
    <property type="entry name" value="Sigma70_ECF"/>
    <property type="match status" value="1"/>
</dbReference>
<dbReference type="InterPro" id="IPR013324">
    <property type="entry name" value="RNA_pol_sigma_r3/r4-like"/>
</dbReference>
<evidence type="ECO:0000256" key="2">
    <source>
        <dbReference type="ARBA" id="ARBA00023015"/>
    </source>
</evidence>
<proteinExistence type="inferred from homology"/>
<sequence>MSESPNLTEYLVQWRSGNKAALNKLMPLVYSSLRQLAGKYMYGENAGHTLQATALVNEAFMKLVDADITLQNRAHFMAISARAMRQILVDHARANRADKRGGDAIAITLHETRLGSGEQNEPDILEVEEALEQLNKIDSRKAQIIELSFYGGLTYDEIAEALDISAATVDRDLRFAKAWLYQNLKENQTSVQESVTD</sequence>
<evidence type="ECO:0000256" key="1">
    <source>
        <dbReference type="ARBA" id="ARBA00010641"/>
    </source>
</evidence>
<dbReference type="InterPro" id="IPR053812">
    <property type="entry name" value="HTH_Sigma70_ECF-like"/>
</dbReference>
<keyword evidence="4" id="KW-0804">Transcription</keyword>
<organism evidence="6">
    <name type="scientific">hydrothermal vent metagenome</name>
    <dbReference type="NCBI Taxonomy" id="652676"/>
    <lineage>
        <taxon>unclassified sequences</taxon>
        <taxon>metagenomes</taxon>
        <taxon>ecological metagenomes</taxon>
    </lineage>
</organism>
<reference evidence="6" key="1">
    <citation type="submission" date="2018-06" db="EMBL/GenBank/DDBJ databases">
        <authorList>
            <person name="Zhirakovskaya E."/>
        </authorList>
    </citation>
    <scope>NUCLEOTIDE SEQUENCE</scope>
</reference>
<dbReference type="InterPro" id="IPR011517">
    <property type="entry name" value="RNA_pol_sigma70_ECF-like"/>
</dbReference>
<gene>
    <name evidence="6" type="ORF">MNBD_GAMMA23-94</name>
</gene>
<dbReference type="SUPFAM" id="SSF88946">
    <property type="entry name" value="Sigma2 domain of RNA polymerase sigma factors"/>
    <property type="match status" value="1"/>
</dbReference>
<dbReference type="NCBIfam" id="TIGR02999">
    <property type="entry name" value="Sig-70_X6"/>
    <property type="match status" value="1"/>
</dbReference>
<evidence type="ECO:0000256" key="4">
    <source>
        <dbReference type="ARBA" id="ARBA00023163"/>
    </source>
</evidence>
<dbReference type="EMBL" id="UOFT01000018">
    <property type="protein sequence ID" value="VAW91981.1"/>
    <property type="molecule type" value="Genomic_DNA"/>
</dbReference>
<feature type="domain" description="RNA polymerase sigma-70 ECF-like HTH" evidence="5">
    <location>
        <begin position="6"/>
        <end position="185"/>
    </location>
</feature>
<dbReference type="GO" id="GO:0016987">
    <property type="term" value="F:sigma factor activity"/>
    <property type="evidence" value="ECO:0007669"/>
    <property type="project" value="UniProtKB-KW"/>
</dbReference>
<dbReference type="InterPro" id="IPR039425">
    <property type="entry name" value="RNA_pol_sigma-70-like"/>
</dbReference>